<feature type="region of interest" description="Disordered" evidence="1">
    <location>
        <begin position="46"/>
        <end position="65"/>
    </location>
</feature>
<proteinExistence type="predicted"/>
<protein>
    <submittedName>
        <fullName evidence="2">Uncharacterized protein</fullName>
    </submittedName>
</protein>
<reference evidence="2 3" key="1">
    <citation type="submission" date="2015-09" db="EMBL/GenBank/DDBJ databases">
        <title>Draft Genome Sequence of Bradyrhizobium manausense Strain BR 3351T, a Novel Symbiotic Nitrogen-Fixing Alphaproteobacterium Isolated from Brazilian Amazon Rain Forest.</title>
        <authorList>
            <person name="De Araujo J.L."/>
            <person name="Zilli J.E."/>
        </authorList>
    </citation>
    <scope>NUCLEOTIDE SEQUENCE [LARGE SCALE GENOMIC DNA]</scope>
    <source>
        <strain evidence="2 3">BR3351</strain>
    </source>
</reference>
<keyword evidence="3" id="KW-1185">Reference proteome</keyword>
<comment type="caution">
    <text evidence="2">The sequence shown here is derived from an EMBL/GenBank/DDBJ whole genome shotgun (WGS) entry which is preliminary data.</text>
</comment>
<dbReference type="EMBL" id="LJYG01000029">
    <property type="protein sequence ID" value="KRQ16211.1"/>
    <property type="molecule type" value="Genomic_DNA"/>
</dbReference>
<evidence type="ECO:0000313" key="3">
    <source>
        <dbReference type="Proteomes" id="UP000051936"/>
    </source>
</evidence>
<gene>
    <name evidence="2" type="ORF">AOQ71_06500</name>
</gene>
<accession>A0A0R3E1W6</accession>
<organism evidence="2 3">
    <name type="scientific">Bradyrhizobium manausense</name>
    <dbReference type="NCBI Taxonomy" id="989370"/>
    <lineage>
        <taxon>Bacteria</taxon>
        <taxon>Pseudomonadati</taxon>
        <taxon>Pseudomonadota</taxon>
        <taxon>Alphaproteobacteria</taxon>
        <taxon>Hyphomicrobiales</taxon>
        <taxon>Nitrobacteraceae</taxon>
        <taxon>Bradyrhizobium</taxon>
    </lineage>
</organism>
<dbReference type="Proteomes" id="UP000051936">
    <property type="component" value="Unassembled WGS sequence"/>
</dbReference>
<name>A0A0R3E1W6_9BRAD</name>
<dbReference type="AlphaFoldDB" id="A0A0R3E1W6"/>
<evidence type="ECO:0000256" key="1">
    <source>
        <dbReference type="SAM" id="MobiDB-lite"/>
    </source>
</evidence>
<evidence type="ECO:0000313" key="2">
    <source>
        <dbReference type="EMBL" id="KRQ16211.1"/>
    </source>
</evidence>
<sequence>MVLALDAEKEELRLQMHAFKDLILEKRWERLVMLVVKKLALKRGDLQADASRDAPPNDDAHASGRSDNIDALLQAAAALRAGRSALQIGEGVREVLELILATRRGCERSVPNTAAPMA</sequence>